<protein>
    <recommendedName>
        <fullName evidence="4">Lipoprotein</fullName>
    </recommendedName>
</protein>
<dbReference type="RefSeq" id="WP_109457448.1">
    <property type="nucleotide sequence ID" value="NZ_QFBC01000002.1"/>
</dbReference>
<organism evidence="2 3">
    <name type="scientific">Metarhizobium album</name>
    <dbReference type="NCBI Taxonomy" id="2182425"/>
    <lineage>
        <taxon>Bacteria</taxon>
        <taxon>Pseudomonadati</taxon>
        <taxon>Pseudomonadota</taxon>
        <taxon>Alphaproteobacteria</taxon>
        <taxon>Hyphomicrobiales</taxon>
        <taxon>Rhizobiaceae</taxon>
        <taxon>Metarhizobium</taxon>
    </lineage>
</organism>
<evidence type="ECO:0000256" key="1">
    <source>
        <dbReference type="SAM" id="SignalP"/>
    </source>
</evidence>
<accession>A0A2U2DVK9</accession>
<feature type="chain" id="PRO_5015408988" description="Lipoprotein" evidence="1">
    <location>
        <begin position="23"/>
        <end position="89"/>
    </location>
</feature>
<dbReference type="Proteomes" id="UP000245252">
    <property type="component" value="Unassembled WGS sequence"/>
</dbReference>
<evidence type="ECO:0000313" key="2">
    <source>
        <dbReference type="EMBL" id="PWE57344.1"/>
    </source>
</evidence>
<feature type="signal peptide" evidence="1">
    <location>
        <begin position="1"/>
        <end position="22"/>
    </location>
</feature>
<evidence type="ECO:0000313" key="3">
    <source>
        <dbReference type="Proteomes" id="UP000245252"/>
    </source>
</evidence>
<reference evidence="2 3" key="1">
    <citation type="submission" date="2018-05" db="EMBL/GenBank/DDBJ databases">
        <title>The draft genome of strain NS-104.</title>
        <authorList>
            <person name="Hang P."/>
            <person name="Jiang J."/>
        </authorList>
    </citation>
    <scope>NUCLEOTIDE SEQUENCE [LARGE SCALE GENOMIC DNA]</scope>
    <source>
        <strain evidence="2 3">NS-104</strain>
    </source>
</reference>
<dbReference type="EMBL" id="QFBC01000002">
    <property type="protein sequence ID" value="PWE57344.1"/>
    <property type="molecule type" value="Genomic_DNA"/>
</dbReference>
<dbReference type="AlphaFoldDB" id="A0A2U2DVK9"/>
<keyword evidence="3" id="KW-1185">Reference proteome</keyword>
<comment type="caution">
    <text evidence="2">The sequence shown here is derived from an EMBL/GenBank/DDBJ whole genome shotgun (WGS) entry which is preliminary data.</text>
</comment>
<name>A0A2U2DVK9_9HYPH</name>
<gene>
    <name evidence="2" type="ORF">DEM27_06850</name>
</gene>
<keyword evidence="1" id="KW-0732">Signal</keyword>
<proteinExistence type="predicted"/>
<sequence>MRNVAIAILGLLAVSGCTNPGAYVPPDGFVDPISKQCRGVIREQEFVACTNAVRSGQYYFVPKRGVEAMQEELGETGTSGEKGARRYIK</sequence>
<dbReference type="PROSITE" id="PS51257">
    <property type="entry name" value="PROKAR_LIPOPROTEIN"/>
    <property type="match status" value="1"/>
</dbReference>
<evidence type="ECO:0008006" key="4">
    <source>
        <dbReference type="Google" id="ProtNLM"/>
    </source>
</evidence>